<feature type="compositionally biased region" description="Gly residues" evidence="1">
    <location>
        <begin position="647"/>
        <end position="660"/>
    </location>
</feature>
<organism evidence="4 5">
    <name type="scientific">Methanobacterium congolense</name>
    <dbReference type="NCBI Taxonomy" id="118062"/>
    <lineage>
        <taxon>Archaea</taxon>
        <taxon>Methanobacteriati</taxon>
        <taxon>Methanobacteriota</taxon>
        <taxon>Methanomada group</taxon>
        <taxon>Methanobacteria</taxon>
        <taxon>Methanobacteriales</taxon>
        <taxon>Methanobacteriaceae</taxon>
        <taxon>Methanobacterium</taxon>
    </lineage>
</organism>
<dbReference type="OrthoDB" id="71559at2157"/>
<gene>
    <name evidence="4" type="ORF">MCBB_2339</name>
</gene>
<dbReference type="GeneID" id="30413172"/>
<dbReference type="Gene3D" id="2.60.40.1170">
    <property type="entry name" value="Mu homology domain, subdomain B"/>
    <property type="match status" value="2"/>
</dbReference>
<dbReference type="InterPro" id="IPR047589">
    <property type="entry name" value="DUF11_rpt"/>
</dbReference>
<dbReference type="RefSeq" id="WP_071907898.1">
    <property type="nucleotide sequence ID" value="NZ_LT607756.1"/>
</dbReference>
<keyword evidence="2" id="KW-0812">Transmembrane</keyword>
<dbReference type="NCBIfam" id="TIGR01451">
    <property type="entry name" value="B_ant_repeat"/>
    <property type="match status" value="3"/>
</dbReference>
<dbReference type="STRING" id="118062.MCBB_2339"/>
<name>A0A1D3L5H7_9EURY</name>
<dbReference type="EMBL" id="LT607756">
    <property type="protein sequence ID" value="SCG86877.1"/>
    <property type="molecule type" value="Genomic_DNA"/>
</dbReference>
<dbReference type="PANTHER" id="PTHR34819">
    <property type="entry name" value="LARGE CYSTEINE-RICH PERIPLASMIC PROTEIN OMCB"/>
    <property type="match status" value="1"/>
</dbReference>
<reference evidence="4 5" key="1">
    <citation type="submission" date="2016-08" db="EMBL/GenBank/DDBJ databases">
        <authorList>
            <person name="Seilhamer J.J."/>
        </authorList>
    </citation>
    <scope>NUCLEOTIDE SEQUENCE [LARGE SCALE GENOMIC DNA]</scope>
    <source>
        <strain evidence="4">Buetzberg</strain>
    </source>
</reference>
<evidence type="ECO:0000313" key="5">
    <source>
        <dbReference type="Proteomes" id="UP000094707"/>
    </source>
</evidence>
<accession>A0A1D3L5H7</accession>
<sequence>MQKNVQKKLIMLLLTMVVVLIFCGSASAADLNLTTGSWNTVGLDSNNVNDGPNLYIIQTHVTNNGTTTAKNISATINLQNTGGTSYINLKTGENTTKYLGDIAPGETKDLFYQIEVTRHKNAYGTSRGYTINVFEDGTSTGTMTGTLRVVPKNNGLIDQERNEIISINASNTTPQVGDIFTVTVVAKTSSSNYDFVELPLIQYDPTKIQPISYLVSYGSSTSNNLLLVSPGTNYFTCTWTLKALASGNTPVIPFIVDKANNAENYHYNKDFGQDNLNINVVNGKCALAVTKVGLPGTVNAGELLTYTMVVTNNGPSVARNVSFVDMLPVALTGAEYSLDGVNWLAYVSGQSVGLGDLNVGATKTFYVRGIVNATTLPGTITNAVQVFVNGTLNNQTSATNTVTNSAALNITKTPDKTSAQYNVGETIIYTIIVRNDGPSTAHNVVITDTIPDGLQYAGASDGGSLSAGVVTWNVGDLASGAQITRTVNVTVLSAAAAKTIVNTANAICNYMEGPVSATASIYVPSADLVITKTVDNAKPVVKDTVHFTMIVNNHGPDTSTDVKVTDKLPHGLTFVKYTASTGTYDPSTGVWTIGNLTSGATAWLNITATVDQIGMIINEANITALTYDPNLEGNSASASVDVQQSQSGGGEVTPPNGGGEVISGGEAVSAAYETIPMQETGVPIGMILTALLMLLTGFLIPRKK</sequence>
<keyword evidence="2" id="KW-0472">Membrane</keyword>
<feature type="domain" description="DUF11" evidence="3">
    <location>
        <begin position="408"/>
        <end position="505"/>
    </location>
</feature>
<evidence type="ECO:0000256" key="2">
    <source>
        <dbReference type="SAM" id="Phobius"/>
    </source>
</evidence>
<dbReference type="AlphaFoldDB" id="A0A1D3L5H7"/>
<keyword evidence="2" id="KW-1133">Transmembrane helix</keyword>
<evidence type="ECO:0000259" key="3">
    <source>
        <dbReference type="Pfam" id="PF01345"/>
    </source>
</evidence>
<dbReference type="InterPro" id="IPR001434">
    <property type="entry name" value="OmcB-like_DUF11"/>
</dbReference>
<feature type="transmembrane region" description="Helical" evidence="2">
    <location>
        <begin position="681"/>
        <end position="700"/>
    </location>
</feature>
<feature type="domain" description="DUF11" evidence="3">
    <location>
        <begin position="527"/>
        <end position="640"/>
    </location>
</feature>
<proteinExistence type="predicted"/>
<feature type="region of interest" description="Disordered" evidence="1">
    <location>
        <begin position="635"/>
        <end position="660"/>
    </location>
</feature>
<feature type="compositionally biased region" description="Low complexity" evidence="1">
    <location>
        <begin position="635"/>
        <end position="646"/>
    </location>
</feature>
<evidence type="ECO:0000256" key="1">
    <source>
        <dbReference type="SAM" id="MobiDB-lite"/>
    </source>
</evidence>
<dbReference type="KEGG" id="mcub:MCBB_2339"/>
<keyword evidence="5" id="KW-1185">Reference proteome</keyword>
<dbReference type="InterPro" id="IPR051172">
    <property type="entry name" value="Chlamydia_OmcB"/>
</dbReference>
<evidence type="ECO:0000313" key="4">
    <source>
        <dbReference type="EMBL" id="SCG86877.1"/>
    </source>
</evidence>
<dbReference type="Pfam" id="PF01345">
    <property type="entry name" value="DUF11"/>
    <property type="match status" value="3"/>
</dbReference>
<feature type="domain" description="DUF11" evidence="3">
    <location>
        <begin position="287"/>
        <end position="400"/>
    </location>
</feature>
<dbReference type="PANTHER" id="PTHR34819:SF3">
    <property type="entry name" value="CELL SURFACE PROTEIN"/>
    <property type="match status" value="1"/>
</dbReference>
<protein>
    <recommendedName>
        <fullName evidence="3">DUF11 domain-containing protein</fullName>
    </recommendedName>
</protein>
<dbReference type="Proteomes" id="UP000094707">
    <property type="component" value="Chromosome I"/>
</dbReference>